<gene>
    <name evidence="2" type="ORF">EI97DRAFT_73379</name>
</gene>
<dbReference type="Proteomes" id="UP000800097">
    <property type="component" value="Unassembled WGS sequence"/>
</dbReference>
<evidence type="ECO:0000313" key="2">
    <source>
        <dbReference type="EMBL" id="KAF2275377.1"/>
    </source>
</evidence>
<dbReference type="GeneID" id="54556212"/>
<keyword evidence="3" id="KW-1185">Reference proteome</keyword>
<accession>A0A6A6JGA9</accession>
<evidence type="ECO:0000256" key="1">
    <source>
        <dbReference type="SAM" id="MobiDB-lite"/>
    </source>
</evidence>
<feature type="compositionally biased region" description="Polar residues" evidence="1">
    <location>
        <begin position="16"/>
        <end position="31"/>
    </location>
</feature>
<feature type="region of interest" description="Disordered" evidence="1">
    <location>
        <begin position="1"/>
        <end position="86"/>
    </location>
</feature>
<proteinExistence type="predicted"/>
<dbReference type="AlphaFoldDB" id="A0A6A6JGA9"/>
<feature type="compositionally biased region" description="Pro residues" evidence="1">
    <location>
        <begin position="52"/>
        <end position="69"/>
    </location>
</feature>
<reference evidence="2" key="1">
    <citation type="journal article" date="2020" name="Stud. Mycol.">
        <title>101 Dothideomycetes genomes: a test case for predicting lifestyles and emergence of pathogens.</title>
        <authorList>
            <person name="Haridas S."/>
            <person name="Albert R."/>
            <person name="Binder M."/>
            <person name="Bloem J."/>
            <person name="Labutti K."/>
            <person name="Salamov A."/>
            <person name="Andreopoulos B."/>
            <person name="Baker S."/>
            <person name="Barry K."/>
            <person name="Bills G."/>
            <person name="Bluhm B."/>
            <person name="Cannon C."/>
            <person name="Castanera R."/>
            <person name="Culley D."/>
            <person name="Daum C."/>
            <person name="Ezra D."/>
            <person name="Gonzalez J."/>
            <person name="Henrissat B."/>
            <person name="Kuo A."/>
            <person name="Liang C."/>
            <person name="Lipzen A."/>
            <person name="Lutzoni F."/>
            <person name="Magnuson J."/>
            <person name="Mondo S."/>
            <person name="Nolan M."/>
            <person name="Ohm R."/>
            <person name="Pangilinan J."/>
            <person name="Park H.-J."/>
            <person name="Ramirez L."/>
            <person name="Alfaro M."/>
            <person name="Sun H."/>
            <person name="Tritt A."/>
            <person name="Yoshinaga Y."/>
            <person name="Zwiers L.-H."/>
            <person name="Turgeon B."/>
            <person name="Goodwin S."/>
            <person name="Spatafora J."/>
            <person name="Crous P."/>
            <person name="Grigoriev I."/>
        </authorList>
    </citation>
    <scope>NUCLEOTIDE SEQUENCE</scope>
    <source>
        <strain evidence="2">CBS 379.55</strain>
    </source>
</reference>
<dbReference type="EMBL" id="ML986497">
    <property type="protein sequence ID" value="KAF2275377.1"/>
    <property type="molecule type" value="Genomic_DNA"/>
</dbReference>
<organism evidence="2 3">
    <name type="scientific">Westerdykella ornata</name>
    <dbReference type="NCBI Taxonomy" id="318751"/>
    <lineage>
        <taxon>Eukaryota</taxon>
        <taxon>Fungi</taxon>
        <taxon>Dikarya</taxon>
        <taxon>Ascomycota</taxon>
        <taxon>Pezizomycotina</taxon>
        <taxon>Dothideomycetes</taxon>
        <taxon>Pleosporomycetidae</taxon>
        <taxon>Pleosporales</taxon>
        <taxon>Sporormiaceae</taxon>
        <taxon>Westerdykella</taxon>
    </lineage>
</organism>
<evidence type="ECO:0000313" key="3">
    <source>
        <dbReference type="Proteomes" id="UP000800097"/>
    </source>
</evidence>
<name>A0A6A6JGA9_WESOR</name>
<protein>
    <submittedName>
        <fullName evidence="2">Uncharacterized protein</fullName>
    </submittedName>
</protein>
<sequence length="86" mass="9591">MSVYMNKLVGGVRVPQSRSTNYPNPSKQRLQPSPPPRRATKTYRQTRLESYTPPPSSPRLPDTRPPPFPQETSTSPSLLAPLPPPL</sequence>
<dbReference type="RefSeq" id="XP_033652916.1">
    <property type="nucleotide sequence ID" value="XM_033803037.1"/>
</dbReference>